<dbReference type="Proteomes" id="UP000250043">
    <property type="component" value="Unassembled WGS sequence"/>
</dbReference>
<comment type="subcellular location">
    <subcellularLocation>
        <location evidence="1 6 7">Nucleus</location>
    </subcellularLocation>
</comment>
<name>A0A8E2J4X9_9APHY</name>
<dbReference type="GO" id="GO:0030154">
    <property type="term" value="P:cell differentiation"/>
    <property type="evidence" value="ECO:0007669"/>
    <property type="project" value="TreeGrafter"/>
</dbReference>
<dbReference type="Pfam" id="PF00046">
    <property type="entry name" value="Homeodomain"/>
    <property type="match status" value="1"/>
</dbReference>
<evidence type="ECO:0000256" key="6">
    <source>
        <dbReference type="PROSITE-ProRule" id="PRU00108"/>
    </source>
</evidence>
<dbReference type="PANTHER" id="PTHR24332">
    <property type="entry name" value="HOMEOBOX PROTEIN CDX"/>
    <property type="match status" value="1"/>
</dbReference>
<protein>
    <recommendedName>
        <fullName evidence="9">Homeobox domain-containing protein</fullName>
    </recommendedName>
</protein>
<feature type="compositionally biased region" description="Low complexity" evidence="8">
    <location>
        <begin position="582"/>
        <end position="592"/>
    </location>
</feature>
<dbReference type="InterPro" id="IPR047152">
    <property type="entry name" value="Caudal_homeobox"/>
</dbReference>
<feature type="compositionally biased region" description="Polar residues" evidence="8">
    <location>
        <begin position="500"/>
        <end position="513"/>
    </location>
</feature>
<dbReference type="GO" id="GO:0000981">
    <property type="term" value="F:DNA-binding transcription factor activity, RNA polymerase II-specific"/>
    <property type="evidence" value="ECO:0007669"/>
    <property type="project" value="InterPro"/>
</dbReference>
<dbReference type="AlphaFoldDB" id="A0A8E2J4X9"/>
<evidence type="ECO:0000256" key="7">
    <source>
        <dbReference type="RuleBase" id="RU000682"/>
    </source>
</evidence>
<keyword evidence="11" id="KW-1185">Reference proteome</keyword>
<evidence type="ECO:0000256" key="3">
    <source>
        <dbReference type="ARBA" id="ARBA00023125"/>
    </source>
</evidence>
<evidence type="ECO:0000259" key="9">
    <source>
        <dbReference type="PROSITE" id="PS50071"/>
    </source>
</evidence>
<evidence type="ECO:0000313" key="11">
    <source>
        <dbReference type="Proteomes" id="UP000250043"/>
    </source>
</evidence>
<evidence type="ECO:0000256" key="2">
    <source>
        <dbReference type="ARBA" id="ARBA00010341"/>
    </source>
</evidence>
<feature type="region of interest" description="Disordered" evidence="8">
    <location>
        <begin position="492"/>
        <end position="592"/>
    </location>
</feature>
<sequence>MFRVSTAQSAEERNVLYNIVLGSQKIGHLLSTVKPPSSPISSMTSSNPLNRTLRHFVLPDPKPIIPVLLAANVDDTIAERVSHAYLRAATRLKADCEIRFGRTCRAWLRTCPGYVDWFDILEQKLQTTYMVKYTKTLDAWVTIILEGAMPRACHGGKCLPPSDTRDAPQFCVGRQPFLQDAVLTLDKFFEEEAFPTKLEKERLALETGLDVRQVAVWFQNRRRRRRRRHVFPKGDQLFGSPSIDVAPPHELEMSVQALLKEVASDEGAGIRSIKLDVKESSCLDPLAPPHAFPTAYPPLCDYVPFSVKEAERKFTTSWPRTPSTYRLSDSSHVNIPQLVEAFSKLTIEDKITKTRTTGGGKPVLGFHIKPLPAPLPALVHTVFSGVSQARMDPAGPWSRTQSGHLPPPARRSRRKPLPFSPHLPSRQLLQHAAYTPDPNPPAGSIPAWLELSTKNAIMQQREAKRAPASSYATCEASPKLCHIRELRSPTSYSKFEHHSSSQFGRQVPTATNSSHRDPARSRRRQAREPSDGSILSRSTSRSSSWSSSSTTRSSSASSVSPSELTYSSVSSPSGSDTWSIHPVTPSTTPPTQVSCLPYGDVKSINAGLSAFAATALNFSFQPFQPIEELVGLDAVVNTKRAIRIRSTSPLSNP</sequence>
<gene>
    <name evidence="10" type="ORF">OBBRIDRAFT_823255</name>
</gene>
<feature type="domain" description="Homeobox" evidence="9">
    <location>
        <begin position="174"/>
        <end position="228"/>
    </location>
</feature>
<feature type="region of interest" description="Disordered" evidence="8">
    <location>
        <begin position="390"/>
        <end position="423"/>
    </location>
</feature>
<accession>A0A8E2J4X9</accession>
<feature type="compositionally biased region" description="Basic and acidic residues" evidence="8">
    <location>
        <begin position="514"/>
        <end position="530"/>
    </location>
</feature>
<organism evidence="10 11">
    <name type="scientific">Obba rivulosa</name>
    <dbReference type="NCBI Taxonomy" id="1052685"/>
    <lineage>
        <taxon>Eukaryota</taxon>
        <taxon>Fungi</taxon>
        <taxon>Dikarya</taxon>
        <taxon>Basidiomycota</taxon>
        <taxon>Agaricomycotina</taxon>
        <taxon>Agaricomycetes</taxon>
        <taxon>Polyporales</taxon>
        <taxon>Gelatoporiaceae</taxon>
        <taxon>Obba</taxon>
    </lineage>
</organism>
<dbReference type="GO" id="GO:0005634">
    <property type="term" value="C:nucleus"/>
    <property type="evidence" value="ECO:0007669"/>
    <property type="project" value="UniProtKB-SubCell"/>
</dbReference>
<dbReference type="InterPro" id="IPR017970">
    <property type="entry name" value="Homeobox_CS"/>
</dbReference>
<dbReference type="PANTHER" id="PTHR24332:SF9">
    <property type="entry name" value="HOMEOTIC PROTEIN CAUDAL"/>
    <property type="match status" value="1"/>
</dbReference>
<dbReference type="PROSITE" id="PS00027">
    <property type="entry name" value="HOMEOBOX_1"/>
    <property type="match status" value="1"/>
</dbReference>
<dbReference type="CDD" id="cd00086">
    <property type="entry name" value="homeodomain"/>
    <property type="match status" value="1"/>
</dbReference>
<feature type="compositionally biased region" description="Polar residues" evidence="8">
    <location>
        <begin position="563"/>
        <end position="578"/>
    </location>
</feature>
<evidence type="ECO:0000313" key="10">
    <source>
        <dbReference type="EMBL" id="OCH94671.1"/>
    </source>
</evidence>
<keyword evidence="3 6" id="KW-0238">DNA-binding</keyword>
<evidence type="ECO:0000256" key="1">
    <source>
        <dbReference type="ARBA" id="ARBA00004123"/>
    </source>
</evidence>
<dbReference type="SUPFAM" id="SSF46689">
    <property type="entry name" value="Homeodomain-like"/>
    <property type="match status" value="1"/>
</dbReference>
<proteinExistence type="inferred from homology"/>
<dbReference type="GO" id="GO:0000977">
    <property type="term" value="F:RNA polymerase II transcription regulatory region sequence-specific DNA binding"/>
    <property type="evidence" value="ECO:0007669"/>
    <property type="project" value="TreeGrafter"/>
</dbReference>
<dbReference type="SMART" id="SM00389">
    <property type="entry name" value="HOX"/>
    <property type="match status" value="1"/>
</dbReference>
<keyword evidence="5 6" id="KW-0539">Nucleus</keyword>
<dbReference type="InterPro" id="IPR001356">
    <property type="entry name" value="HD"/>
</dbReference>
<reference evidence="10 11" key="1">
    <citation type="submission" date="2016-07" db="EMBL/GenBank/DDBJ databases">
        <title>Draft genome of the white-rot fungus Obba rivulosa 3A-2.</title>
        <authorList>
            <consortium name="DOE Joint Genome Institute"/>
            <person name="Miettinen O."/>
            <person name="Riley R."/>
            <person name="Acob R."/>
            <person name="Barry K."/>
            <person name="Cullen D."/>
            <person name="De Vries R."/>
            <person name="Hainaut M."/>
            <person name="Hatakka A."/>
            <person name="Henrissat B."/>
            <person name="Hilden K."/>
            <person name="Kuo R."/>
            <person name="Labutti K."/>
            <person name="Lipzen A."/>
            <person name="Makela M.R."/>
            <person name="Sandor L."/>
            <person name="Spatafora J.W."/>
            <person name="Grigoriev I.V."/>
            <person name="Hibbett D.S."/>
        </authorList>
    </citation>
    <scope>NUCLEOTIDE SEQUENCE [LARGE SCALE GENOMIC DNA]</scope>
    <source>
        <strain evidence="10 11">3A-2</strain>
    </source>
</reference>
<evidence type="ECO:0000256" key="4">
    <source>
        <dbReference type="ARBA" id="ARBA00023155"/>
    </source>
</evidence>
<comment type="similarity">
    <text evidence="2">Belongs to the Caudal homeobox family.</text>
</comment>
<dbReference type="GO" id="GO:0009948">
    <property type="term" value="P:anterior/posterior axis specification"/>
    <property type="evidence" value="ECO:0007669"/>
    <property type="project" value="TreeGrafter"/>
</dbReference>
<keyword evidence="4 6" id="KW-0371">Homeobox</keyword>
<dbReference type="EMBL" id="KV722341">
    <property type="protein sequence ID" value="OCH94671.1"/>
    <property type="molecule type" value="Genomic_DNA"/>
</dbReference>
<dbReference type="PROSITE" id="PS50071">
    <property type="entry name" value="HOMEOBOX_2"/>
    <property type="match status" value="1"/>
</dbReference>
<dbReference type="OrthoDB" id="6159439at2759"/>
<evidence type="ECO:0000256" key="5">
    <source>
        <dbReference type="ARBA" id="ARBA00023242"/>
    </source>
</evidence>
<evidence type="ECO:0000256" key="8">
    <source>
        <dbReference type="SAM" id="MobiDB-lite"/>
    </source>
</evidence>
<dbReference type="Gene3D" id="1.10.10.60">
    <property type="entry name" value="Homeodomain-like"/>
    <property type="match status" value="1"/>
</dbReference>
<dbReference type="InterPro" id="IPR009057">
    <property type="entry name" value="Homeodomain-like_sf"/>
</dbReference>
<feature type="compositionally biased region" description="Low complexity" evidence="8">
    <location>
        <begin position="531"/>
        <end position="562"/>
    </location>
</feature>
<feature type="DNA-binding region" description="Homeobox" evidence="6">
    <location>
        <begin position="176"/>
        <end position="229"/>
    </location>
</feature>